<dbReference type="NCBIfam" id="TIGR00396">
    <property type="entry name" value="leuS_bact"/>
    <property type="match status" value="1"/>
</dbReference>
<evidence type="ECO:0000256" key="1">
    <source>
        <dbReference type="ARBA" id="ARBA00005594"/>
    </source>
</evidence>
<comment type="caution">
    <text evidence="13">The sequence shown here is derived from an EMBL/GenBank/DDBJ whole genome shotgun (WGS) entry which is preliminary data.</text>
</comment>
<dbReference type="InterPro" id="IPR002302">
    <property type="entry name" value="Leu-tRNA-ligase"/>
</dbReference>
<dbReference type="GO" id="GO:0002161">
    <property type="term" value="F:aminoacyl-tRNA deacylase activity"/>
    <property type="evidence" value="ECO:0007669"/>
    <property type="project" value="InterPro"/>
</dbReference>
<keyword evidence="4" id="KW-0547">Nucleotide-binding</keyword>
<dbReference type="InterPro" id="IPR025709">
    <property type="entry name" value="Leu_tRNA-synth_edit"/>
</dbReference>
<organism evidence="13 14">
    <name type="scientific">Diatrype stigma</name>
    <dbReference type="NCBI Taxonomy" id="117547"/>
    <lineage>
        <taxon>Eukaryota</taxon>
        <taxon>Fungi</taxon>
        <taxon>Dikarya</taxon>
        <taxon>Ascomycota</taxon>
        <taxon>Pezizomycotina</taxon>
        <taxon>Sordariomycetes</taxon>
        <taxon>Xylariomycetidae</taxon>
        <taxon>Xylariales</taxon>
        <taxon>Diatrypaceae</taxon>
        <taxon>Diatrype</taxon>
    </lineage>
</organism>
<gene>
    <name evidence="13" type="ORF">SLS62_009835</name>
</gene>
<dbReference type="PANTHER" id="PTHR43740">
    <property type="entry name" value="LEUCYL-TRNA SYNTHETASE"/>
    <property type="match status" value="1"/>
</dbReference>
<evidence type="ECO:0000259" key="10">
    <source>
        <dbReference type="Pfam" id="PF00133"/>
    </source>
</evidence>
<proteinExistence type="inferred from homology"/>
<evidence type="ECO:0000256" key="2">
    <source>
        <dbReference type="ARBA" id="ARBA00013164"/>
    </source>
</evidence>
<protein>
    <recommendedName>
        <fullName evidence="2">leucine--tRNA ligase</fullName>
        <ecNumber evidence="2">6.1.1.4</ecNumber>
    </recommendedName>
</protein>
<evidence type="ECO:0000256" key="5">
    <source>
        <dbReference type="ARBA" id="ARBA00022840"/>
    </source>
</evidence>
<feature type="domain" description="Aminoacyl-tRNA synthetase class Ia" evidence="10">
    <location>
        <begin position="332"/>
        <end position="453"/>
    </location>
</feature>
<dbReference type="Pfam" id="PF13603">
    <property type="entry name" value="tRNA-synt_1_2"/>
    <property type="match status" value="1"/>
</dbReference>
<comment type="catalytic activity">
    <reaction evidence="8">
        <text>tRNA(Leu) + L-leucine + ATP = L-leucyl-tRNA(Leu) + AMP + diphosphate</text>
        <dbReference type="Rhea" id="RHEA:11688"/>
        <dbReference type="Rhea" id="RHEA-COMP:9613"/>
        <dbReference type="Rhea" id="RHEA-COMP:9622"/>
        <dbReference type="ChEBI" id="CHEBI:30616"/>
        <dbReference type="ChEBI" id="CHEBI:33019"/>
        <dbReference type="ChEBI" id="CHEBI:57427"/>
        <dbReference type="ChEBI" id="CHEBI:78442"/>
        <dbReference type="ChEBI" id="CHEBI:78494"/>
        <dbReference type="ChEBI" id="CHEBI:456215"/>
        <dbReference type="EC" id="6.1.1.4"/>
    </reaction>
</comment>
<dbReference type="SUPFAM" id="SSF50677">
    <property type="entry name" value="ValRS/IleRS/LeuRS editing domain"/>
    <property type="match status" value="1"/>
</dbReference>
<dbReference type="GO" id="GO:0005739">
    <property type="term" value="C:mitochondrion"/>
    <property type="evidence" value="ECO:0007669"/>
    <property type="project" value="TreeGrafter"/>
</dbReference>
<evidence type="ECO:0000256" key="6">
    <source>
        <dbReference type="ARBA" id="ARBA00022917"/>
    </source>
</evidence>
<evidence type="ECO:0000256" key="7">
    <source>
        <dbReference type="ARBA" id="ARBA00023146"/>
    </source>
</evidence>
<evidence type="ECO:0000256" key="9">
    <source>
        <dbReference type="SAM" id="MobiDB-lite"/>
    </source>
</evidence>
<dbReference type="PANTHER" id="PTHR43740:SF2">
    <property type="entry name" value="LEUCINE--TRNA LIGASE, MITOCHONDRIAL"/>
    <property type="match status" value="1"/>
</dbReference>
<dbReference type="GO" id="GO:0032543">
    <property type="term" value="P:mitochondrial translation"/>
    <property type="evidence" value="ECO:0007669"/>
    <property type="project" value="TreeGrafter"/>
</dbReference>
<evidence type="ECO:0000256" key="3">
    <source>
        <dbReference type="ARBA" id="ARBA00022598"/>
    </source>
</evidence>
<evidence type="ECO:0000313" key="13">
    <source>
        <dbReference type="EMBL" id="KAK7745206.1"/>
    </source>
</evidence>
<reference evidence="13 14" key="1">
    <citation type="submission" date="2024-02" db="EMBL/GenBank/DDBJ databases">
        <title>De novo assembly and annotation of 12 fungi associated with fruit tree decline syndrome in Ontario, Canada.</title>
        <authorList>
            <person name="Sulman M."/>
            <person name="Ellouze W."/>
            <person name="Ilyukhin E."/>
        </authorList>
    </citation>
    <scope>NUCLEOTIDE SEQUENCE [LARGE SCALE GENOMIC DNA]</scope>
    <source>
        <strain evidence="13 14">M11/M66-122</strain>
    </source>
</reference>
<feature type="compositionally biased region" description="Polar residues" evidence="9">
    <location>
        <begin position="802"/>
        <end position="813"/>
    </location>
</feature>
<dbReference type="Proteomes" id="UP001320420">
    <property type="component" value="Unassembled WGS sequence"/>
</dbReference>
<keyword evidence="7" id="KW-0030">Aminoacyl-tRNA synthetase</keyword>
<evidence type="ECO:0000259" key="11">
    <source>
        <dbReference type="Pfam" id="PF08264"/>
    </source>
</evidence>
<dbReference type="AlphaFoldDB" id="A0AAN9YIF9"/>
<dbReference type="Pfam" id="PF08264">
    <property type="entry name" value="Anticodon_1"/>
    <property type="match status" value="1"/>
</dbReference>
<name>A0AAN9YIF9_9PEZI</name>
<sequence>MARMREQLQLMNASFDWTREFATCDPEIYKHTQKIFLLLMKHGLVSRKKATVNWDPVENTVLANEQVDANGCSWRSGAVVEQRELEQWFLHITDFKESLLRDLAKLGEDDAWPEVVLNLQKKWLGRSKGAYYRFPVSSTSSKVDVEHFDIFTTRPETIFAAQFLAISPNSSLADELAKADPELRDFLDRAKTLPHDSTEGYRLSQVRTINPLSLHPNMQVDVSEPLPVYVAPYVRGDYETAAVMGVPAHDTRDFAFWKRQSPNEPIKYAITTKNDGSVPTPGAVPIVAPGYMTSLAGEYEGKRSSAVAKEVVAQVAQGDGDGKLARATVKWKIRDWLISRQRYWGTPIPIIHCDTCGPQPVPDDQLPVRLPKVGHHWADGRTSNPLQAATDWIQTTCPKCHGSAKRDTDTMDTFMDSSWYYMRFPDPHNPDLPISKEAAEQYLPVDMYVGGVEHAVLHLLYARFVFKAVMGLLYPNQTGTPQTGTGSETTDIKLLATQSEQEPFKRLIAQGMVHGKTYTDPDSGRFLKPDEVDLSDPSSPKITASGKTPSVSFEKMSKSKYNGVDPGNFISKYGADATRAHILFQAPVADVLNWDEHKIIGVLRWLRRVNELVQTLALSPEEDRADWNWDARQHFSKKAEDNDNKGDQTSQQQQQQLVIDSEIWRTTQETIISVTGSMEKVYFLNTAVSDLTTLTNVLFKHAAAASRPVVFAATAHLVRMLAPIAPALAEECWSVLYPHRHTSSSSIFDPPRPDEQKMWPAPDGTLSSLPRYSNTVKLGVKVNGKLRCEVEIPAPAARPAHLQQQQDSNSNSGPEFESWLTEEVLKNPVAQKKLMTTVEEGGVGDIRKAKKLFYAKNGTMVNYVV</sequence>
<feature type="domain" description="Leucyl-tRNA synthetase editing" evidence="12">
    <location>
        <begin position="121"/>
        <end position="314"/>
    </location>
</feature>
<evidence type="ECO:0000259" key="12">
    <source>
        <dbReference type="Pfam" id="PF13603"/>
    </source>
</evidence>
<dbReference type="Gene3D" id="1.10.730.10">
    <property type="entry name" value="Isoleucyl-tRNA Synthetase, Domain 1"/>
    <property type="match status" value="1"/>
</dbReference>
<dbReference type="InterPro" id="IPR013155">
    <property type="entry name" value="M/V/L/I-tRNA-synth_anticd-bd"/>
</dbReference>
<accession>A0AAN9YIF9</accession>
<feature type="domain" description="Aminoacyl-tRNA synthetase class Ia" evidence="10">
    <location>
        <begin position="3"/>
        <end position="105"/>
    </location>
</feature>
<dbReference type="Gene3D" id="3.40.50.620">
    <property type="entry name" value="HUPs"/>
    <property type="match status" value="2"/>
</dbReference>
<evidence type="ECO:0000313" key="14">
    <source>
        <dbReference type="Proteomes" id="UP001320420"/>
    </source>
</evidence>
<dbReference type="GO" id="GO:0005524">
    <property type="term" value="F:ATP binding"/>
    <property type="evidence" value="ECO:0007669"/>
    <property type="project" value="UniProtKB-KW"/>
</dbReference>
<dbReference type="Pfam" id="PF00133">
    <property type="entry name" value="tRNA-synt_1"/>
    <property type="match status" value="2"/>
</dbReference>
<dbReference type="GO" id="GO:0006429">
    <property type="term" value="P:leucyl-tRNA aminoacylation"/>
    <property type="evidence" value="ECO:0007669"/>
    <property type="project" value="InterPro"/>
</dbReference>
<dbReference type="InterPro" id="IPR009008">
    <property type="entry name" value="Val/Leu/Ile-tRNA-synth_edit"/>
</dbReference>
<keyword evidence="6" id="KW-0648">Protein biosynthesis</keyword>
<dbReference type="EC" id="6.1.1.4" evidence="2"/>
<keyword evidence="3" id="KW-0436">Ligase</keyword>
<feature type="domain" description="Methionyl/Valyl/Leucyl/Isoleucyl-tRNA synthetase anticodon-binding" evidence="11">
    <location>
        <begin position="660"/>
        <end position="795"/>
    </location>
</feature>
<dbReference type="GO" id="GO:0004823">
    <property type="term" value="F:leucine-tRNA ligase activity"/>
    <property type="evidence" value="ECO:0007669"/>
    <property type="project" value="UniProtKB-EC"/>
</dbReference>
<feature type="region of interest" description="Disordered" evidence="9">
    <location>
        <begin position="797"/>
        <end position="817"/>
    </location>
</feature>
<dbReference type="SUPFAM" id="SSF47323">
    <property type="entry name" value="Anticodon-binding domain of a subclass of class I aminoacyl-tRNA synthetases"/>
    <property type="match status" value="1"/>
</dbReference>
<evidence type="ECO:0000256" key="4">
    <source>
        <dbReference type="ARBA" id="ARBA00022741"/>
    </source>
</evidence>
<dbReference type="InterPro" id="IPR014729">
    <property type="entry name" value="Rossmann-like_a/b/a_fold"/>
</dbReference>
<keyword evidence="14" id="KW-1185">Reference proteome</keyword>
<keyword evidence="5" id="KW-0067">ATP-binding</keyword>
<comment type="similarity">
    <text evidence="1">Belongs to the class-I aminoacyl-tRNA synthetase family.</text>
</comment>
<dbReference type="SUPFAM" id="SSF52374">
    <property type="entry name" value="Nucleotidylyl transferase"/>
    <property type="match status" value="1"/>
</dbReference>
<evidence type="ECO:0000256" key="8">
    <source>
        <dbReference type="ARBA" id="ARBA00047469"/>
    </source>
</evidence>
<dbReference type="InterPro" id="IPR009080">
    <property type="entry name" value="tRNAsynth_Ia_anticodon-bd"/>
</dbReference>
<dbReference type="EMBL" id="JAKJXP020000110">
    <property type="protein sequence ID" value="KAK7745206.1"/>
    <property type="molecule type" value="Genomic_DNA"/>
</dbReference>
<dbReference type="PRINTS" id="PR00985">
    <property type="entry name" value="TRNASYNTHLEU"/>
</dbReference>
<dbReference type="InterPro" id="IPR002300">
    <property type="entry name" value="aa-tRNA-synth_Ia"/>
</dbReference>